<dbReference type="Pfam" id="PF23297">
    <property type="entry name" value="ACP_SdgA_C"/>
    <property type="match status" value="1"/>
</dbReference>
<dbReference type="Pfam" id="PF00109">
    <property type="entry name" value="ketoacyl-synt"/>
    <property type="match status" value="1"/>
</dbReference>
<keyword evidence="1" id="KW-0596">Phosphopantetheine</keyword>
<dbReference type="InterPro" id="IPR016035">
    <property type="entry name" value="Acyl_Trfase/lysoPLipase"/>
</dbReference>
<dbReference type="Pfam" id="PF16197">
    <property type="entry name" value="KAsynt_C_assoc"/>
    <property type="match status" value="1"/>
</dbReference>
<dbReference type="SUPFAM" id="SSF52151">
    <property type="entry name" value="FabD/lysophospholipase-like"/>
    <property type="match status" value="1"/>
</dbReference>
<dbReference type="Pfam" id="PF21089">
    <property type="entry name" value="PKS_DH_N"/>
    <property type="match status" value="1"/>
</dbReference>
<dbReference type="InterPro" id="IPR014043">
    <property type="entry name" value="Acyl_transferase_dom"/>
</dbReference>
<dbReference type="SMART" id="SM00822">
    <property type="entry name" value="PKS_KR"/>
    <property type="match status" value="1"/>
</dbReference>
<evidence type="ECO:0000256" key="7">
    <source>
        <dbReference type="ARBA" id="ARBA00023315"/>
    </source>
</evidence>
<dbReference type="PANTHER" id="PTHR43775">
    <property type="entry name" value="FATTY ACID SYNTHASE"/>
    <property type="match status" value="1"/>
</dbReference>
<dbReference type="PANTHER" id="PTHR43775:SF29">
    <property type="entry name" value="ASPERFURANONE POLYKETIDE SYNTHASE AFOG-RELATED"/>
    <property type="match status" value="1"/>
</dbReference>
<dbReference type="Gene3D" id="3.90.180.10">
    <property type="entry name" value="Medium-chain alcohol dehydrogenases, catalytic domain"/>
    <property type="match status" value="1"/>
</dbReference>
<dbReference type="GO" id="GO:0031177">
    <property type="term" value="F:phosphopantetheine binding"/>
    <property type="evidence" value="ECO:0007669"/>
    <property type="project" value="InterPro"/>
</dbReference>
<dbReference type="Pfam" id="PF00698">
    <property type="entry name" value="Acyl_transf_1"/>
    <property type="match status" value="1"/>
</dbReference>
<evidence type="ECO:0000256" key="9">
    <source>
        <dbReference type="SAM" id="MobiDB-lite"/>
    </source>
</evidence>
<name>A0A8G1RQ98_9EURO</name>
<evidence type="ECO:0000256" key="2">
    <source>
        <dbReference type="ARBA" id="ARBA00022553"/>
    </source>
</evidence>
<evidence type="ECO:0000313" key="14">
    <source>
        <dbReference type="Proteomes" id="UP000249789"/>
    </source>
</evidence>
<dbReference type="SMART" id="SM00826">
    <property type="entry name" value="PKS_DH"/>
    <property type="match status" value="1"/>
</dbReference>
<dbReference type="InterPro" id="IPR057326">
    <property type="entry name" value="KR_dom"/>
</dbReference>
<evidence type="ECO:0000256" key="3">
    <source>
        <dbReference type="ARBA" id="ARBA00022679"/>
    </source>
</evidence>
<dbReference type="EMBL" id="KZ824666">
    <property type="protein sequence ID" value="RAK74691.1"/>
    <property type="molecule type" value="Genomic_DNA"/>
</dbReference>
<dbReference type="FunFam" id="3.40.50.720:FF:000209">
    <property type="entry name" value="Polyketide synthase Pks12"/>
    <property type="match status" value="1"/>
</dbReference>
<dbReference type="InterPro" id="IPR042104">
    <property type="entry name" value="PKS_dehydratase_sf"/>
</dbReference>
<dbReference type="Gene3D" id="1.10.1200.10">
    <property type="entry name" value="ACP-like"/>
    <property type="match status" value="1"/>
</dbReference>
<dbReference type="GO" id="GO:0006633">
    <property type="term" value="P:fatty acid biosynthetic process"/>
    <property type="evidence" value="ECO:0007669"/>
    <property type="project" value="InterPro"/>
</dbReference>
<dbReference type="InterPro" id="IPR013968">
    <property type="entry name" value="PKS_KR"/>
</dbReference>
<dbReference type="Gene3D" id="3.10.129.110">
    <property type="entry name" value="Polyketide synthase dehydratase"/>
    <property type="match status" value="1"/>
</dbReference>
<dbReference type="InterPro" id="IPR036291">
    <property type="entry name" value="NAD(P)-bd_dom_sf"/>
</dbReference>
<dbReference type="InterPro" id="IPR036736">
    <property type="entry name" value="ACP-like_sf"/>
</dbReference>
<keyword evidence="6" id="KW-0511">Multifunctional enzyme</keyword>
<dbReference type="InterPro" id="IPR014031">
    <property type="entry name" value="Ketoacyl_synth_C"/>
</dbReference>
<dbReference type="SUPFAM" id="SSF53901">
    <property type="entry name" value="Thiolase-like"/>
    <property type="match status" value="1"/>
</dbReference>
<dbReference type="Pfam" id="PF02801">
    <property type="entry name" value="Ketoacyl-synt_C"/>
    <property type="match status" value="1"/>
</dbReference>
<evidence type="ECO:0000259" key="12">
    <source>
        <dbReference type="PROSITE" id="PS52019"/>
    </source>
</evidence>
<dbReference type="InterPro" id="IPR013149">
    <property type="entry name" value="ADH-like_C"/>
</dbReference>
<dbReference type="SMART" id="SM00829">
    <property type="entry name" value="PKS_ER"/>
    <property type="match status" value="1"/>
</dbReference>
<evidence type="ECO:0000256" key="8">
    <source>
        <dbReference type="PROSITE-ProRule" id="PRU01363"/>
    </source>
</evidence>
<dbReference type="GO" id="GO:0004312">
    <property type="term" value="F:fatty acid synthase activity"/>
    <property type="evidence" value="ECO:0007669"/>
    <property type="project" value="TreeGrafter"/>
</dbReference>
<dbReference type="Gene3D" id="3.40.50.720">
    <property type="entry name" value="NAD(P)-binding Rossmann-like Domain"/>
    <property type="match status" value="1"/>
</dbReference>
<feature type="active site" description="Proton acceptor; for dehydratase activity" evidence="8">
    <location>
        <position position="948"/>
    </location>
</feature>
<keyword evidence="2" id="KW-0597">Phosphoprotein</keyword>
<dbReference type="GO" id="GO:0044550">
    <property type="term" value="P:secondary metabolite biosynthetic process"/>
    <property type="evidence" value="ECO:0007669"/>
    <property type="project" value="TreeGrafter"/>
</dbReference>
<sequence length="1938" mass="211495">MDDKLPPIAIVGMSWRFPGEARSASGFWDILRKGESAKTRIPAERFDPDAYYHPSADRQGAITTKEGHFLKEDIGLFDAPFFSLTAAEAEGMDPQHRILLEVTYEAFENAGMPLKTVAGSQTAVMVGCFTKDYEVTSGREGTYMSPYASTGCGGAMTANRLSWFYDLRGPSLMIDTACSSSLVGLHLACREIQSGGSKMAVVAGTNLMIQPEVWRGLSALGFLSPDGQCHSFDSRANGYGRGEGVGVIVLKPLMDAVRDHDVIRAVIRGTGINQDGKTSGITVPSSEAQVNLIRSTYAAAGLDFSETAYFEAHGTGTPVGDPLELSAIGETIGISKAVAGSPPLLVGSVKSNIGHLEGASGIAGLIKTVLILEKGQVPAVHGFEAPNPRFQLDKWNIHIPTELTPWPTTGLRRASVNSFGYGGTNSHVILDDAFHYLAEQDGVTRISQTYADHIKHSFDLAHKESEDSLATLDSELSLVHTLAERRTTFDYRGFAVATSLTDLQQVLESTPPKATRSLKTPSCAWVFTGQGAQWPAMGRELQEIGVFQNSLLQADNYIASLGSDFSLVMELNRSGEKSRINEPRFSQVLCTVVQVALVELLRYWQLRPKAVVGHSSGEIAAAYASGALSREAAWRIAYFRGVHSEQIATLLPNTRGSMLAVNISEAGIRSYLDRVTQGEAVVACINSPTSVTVSGDTSAVAQVENLLQSDDVWCRKLKVQTAYHSPHMKVIAEQYLASIQDIQPSELSDASFFSSVLGSELPPSGLGADYWVQNLLSPVRFSEAVTTLLSQSPTKFRRKGMAGVNALIEIGPHSALQGPLRDIVSHISNLNANAITYTSLLQREKNARVTALDAAGKLWSLGFNLDLARVNSSTRSPSLHWKPLVNLPRYPFNHKRRYWHEARSTRLRRTRNCPRTDLPGLPTDDHNNVTPRWTNFISPIEVPWLMDHQIQGLVVFPGAAMLAMVLEACKQTAGPRAVSIQGYEFHDVTFSRAMVFSSSVAVVETVLQLRPHNSGTRSTGTTATHWMHFSIMSIAPDGTAAEHCSGLVRALYANVPNAVDSTLEALQGWDSYKHEYALIRQKAKKTQAASRLYDRLATLGLRFGPAFRNITEIHTGDGFGHGELQVHDTAARMPEGVETPIPIHPTLLDAAFQMMICSGTVRDDSPAMAPSLIESLYISAEIPPVGSRMSGYSTLSPKIRLKQSGNVILSDDSWTQPKVILKGFVCRELDSAQLRHAPRKICTRLDWRMDVLSSATTARVIITHVGPDVKQFKPGDKVVGMLQGSFNSHVRIRSTIIQHVPDHMTLEDATTAIVSFLTAWIALVNKAHITRNETVLIHYGAGGVGQAAIQICQHLGVEIYTTVGSPSKKKLLVQQYGLAEDHIFYSRDSTFAGNLMKMTAGRGVDVVLNSTSGELLRQSWLCVADHGRFVEIGKRDILTNVGLDMHPFIRGPVHMECSEAMDEIFHLFRTKRFRALNPLTVYSYSQVEQAFRALQAGEISGKVVVQARQDDLVPVVPPVEGPLAMDPDSTYLLAGGLGGIGRSIADMLLSHGARHLAFISRSGDAKGEARRFMDQLQRHGCDARAYACDISDRESLRSTLARCSSEMPPIKGLIQCSMILKDGIFEQLPYEDWIISTRPKIQGSWNLHELLPPDLHFFIMLSSVSGIIGNAGQANYAAGNAFVDALAHFRRRQGLTATALDLGAVRDVGYIAESSGDRAADLAHTKAFQVAENEVLRLVKLAIAADHTVGQQQRGRDPGPGRNGHHDRHHEIPAQIIMGLGSTRLEMEEFLRRAHWARDAKFSTLWKPDCATNGSNDAALQSGLEAFSNADSLEAAAGIAEDMIVSRMARMLMIPMEDINGAQPLHTYGVNSLVAVEIRAWIAKEFQTEIAVFDILSSIPLSGLATKIVRESKLLPARLMKETSGSDEKGERAEESHL</sequence>
<evidence type="ECO:0000256" key="6">
    <source>
        <dbReference type="ARBA" id="ARBA00023268"/>
    </source>
</evidence>
<keyword evidence="3" id="KW-0808">Transferase</keyword>
<dbReference type="InterPro" id="IPR001227">
    <property type="entry name" value="Ac_transferase_dom_sf"/>
</dbReference>
<dbReference type="Gene3D" id="3.40.366.10">
    <property type="entry name" value="Malonyl-Coenzyme A Acyl Carrier Protein, domain 2"/>
    <property type="match status" value="1"/>
</dbReference>
<proteinExistence type="predicted"/>
<feature type="region of interest" description="N-terminal hotdog fold" evidence="8">
    <location>
        <begin position="916"/>
        <end position="1055"/>
    </location>
</feature>
<reference evidence="13 14" key="1">
    <citation type="submission" date="2018-02" db="EMBL/GenBank/DDBJ databases">
        <title>The genomes of Aspergillus section Nigri reveals drivers in fungal speciation.</title>
        <authorList>
            <consortium name="DOE Joint Genome Institute"/>
            <person name="Vesth T.C."/>
            <person name="Nybo J."/>
            <person name="Theobald S."/>
            <person name="Brandl J."/>
            <person name="Frisvad J.C."/>
            <person name="Nielsen K.F."/>
            <person name="Lyhne E.K."/>
            <person name="Kogle M.E."/>
            <person name="Kuo A."/>
            <person name="Riley R."/>
            <person name="Clum A."/>
            <person name="Nolan M."/>
            <person name="Lipzen A."/>
            <person name="Salamov A."/>
            <person name="Henrissat B."/>
            <person name="Wiebenga A."/>
            <person name="De vries R.P."/>
            <person name="Grigoriev I.V."/>
            <person name="Mortensen U.H."/>
            <person name="Andersen M.R."/>
            <person name="Baker S.E."/>
        </authorList>
    </citation>
    <scope>NUCLEOTIDE SEQUENCE [LARGE SCALE GENOMIC DNA]</scope>
    <source>
        <strain evidence="13 14">CBS 313.89</strain>
    </source>
</reference>
<dbReference type="InterPro" id="IPR020806">
    <property type="entry name" value="PKS_PP-bd"/>
</dbReference>
<dbReference type="InterPro" id="IPR050091">
    <property type="entry name" value="PKS_NRPS_Biosynth_Enz"/>
</dbReference>
<dbReference type="GO" id="GO:0004315">
    <property type="term" value="F:3-oxoacyl-[acyl-carrier-protein] synthase activity"/>
    <property type="evidence" value="ECO:0007669"/>
    <property type="project" value="InterPro"/>
</dbReference>
<dbReference type="GeneID" id="63865354"/>
<dbReference type="PROSITE" id="PS00012">
    <property type="entry name" value="PHOSPHOPANTETHEINE"/>
    <property type="match status" value="1"/>
</dbReference>
<dbReference type="InterPro" id="IPR016036">
    <property type="entry name" value="Malonyl_transacylase_ACP-bd"/>
</dbReference>
<dbReference type="CDD" id="cd05274">
    <property type="entry name" value="KR_FAS_SDR_x"/>
    <property type="match status" value="1"/>
</dbReference>
<evidence type="ECO:0000256" key="4">
    <source>
        <dbReference type="ARBA" id="ARBA00022857"/>
    </source>
</evidence>
<dbReference type="InterPro" id="IPR049552">
    <property type="entry name" value="PKS_DH_N"/>
</dbReference>
<dbReference type="SMART" id="SM00825">
    <property type="entry name" value="PKS_KS"/>
    <property type="match status" value="1"/>
</dbReference>
<gene>
    <name evidence="13" type="ORF">BO72DRAFT_488092</name>
</gene>
<dbReference type="Proteomes" id="UP000249789">
    <property type="component" value="Unassembled WGS sequence"/>
</dbReference>
<evidence type="ECO:0000256" key="5">
    <source>
        <dbReference type="ARBA" id="ARBA00023002"/>
    </source>
</evidence>
<dbReference type="InterPro" id="IPR020841">
    <property type="entry name" value="PKS_Beta-ketoAc_synthase_dom"/>
</dbReference>
<feature type="domain" description="PKS/mFAS DH" evidence="12">
    <location>
        <begin position="916"/>
        <end position="1235"/>
    </location>
</feature>
<dbReference type="OrthoDB" id="329835at2759"/>
<protein>
    <submittedName>
        <fullName evidence="13">Ketoacyl-synt-domain-containing protein</fullName>
    </submittedName>
</protein>
<dbReference type="Pfam" id="PF08659">
    <property type="entry name" value="KR"/>
    <property type="match status" value="1"/>
</dbReference>
<evidence type="ECO:0000259" key="10">
    <source>
        <dbReference type="PROSITE" id="PS50075"/>
    </source>
</evidence>
<dbReference type="InterPro" id="IPR006162">
    <property type="entry name" value="Ppantetheine_attach_site"/>
</dbReference>
<feature type="active site" description="Proton donor; for dehydratase activity" evidence="8">
    <location>
        <position position="1149"/>
    </location>
</feature>
<evidence type="ECO:0000259" key="11">
    <source>
        <dbReference type="PROSITE" id="PS52004"/>
    </source>
</evidence>
<dbReference type="InterPro" id="IPR020807">
    <property type="entry name" value="PKS_DH"/>
</dbReference>
<keyword evidence="4" id="KW-0521">NADP</keyword>
<dbReference type="InterPro" id="IPR049900">
    <property type="entry name" value="PKS_mFAS_DH"/>
</dbReference>
<dbReference type="Pfam" id="PF00107">
    <property type="entry name" value="ADH_zinc_N"/>
    <property type="match status" value="1"/>
</dbReference>
<dbReference type="SUPFAM" id="SSF51735">
    <property type="entry name" value="NAD(P)-binding Rossmann-fold domains"/>
    <property type="match status" value="2"/>
</dbReference>
<dbReference type="CDD" id="cd00833">
    <property type="entry name" value="PKS"/>
    <property type="match status" value="1"/>
</dbReference>
<dbReference type="InterPro" id="IPR009081">
    <property type="entry name" value="PP-bd_ACP"/>
</dbReference>
<dbReference type="GO" id="GO:1901336">
    <property type="term" value="P:lactone biosynthetic process"/>
    <property type="evidence" value="ECO:0007669"/>
    <property type="project" value="UniProtKB-ARBA"/>
</dbReference>
<dbReference type="InterPro" id="IPR016039">
    <property type="entry name" value="Thiolase-like"/>
</dbReference>
<feature type="region of interest" description="C-terminal hotdog fold" evidence="8">
    <location>
        <begin position="1084"/>
        <end position="1235"/>
    </location>
</feature>
<keyword evidence="5" id="KW-0560">Oxidoreductase</keyword>
<dbReference type="CDD" id="cd05195">
    <property type="entry name" value="enoyl_red"/>
    <property type="match status" value="1"/>
</dbReference>
<dbReference type="InterPro" id="IPR049551">
    <property type="entry name" value="PKS_DH_C"/>
</dbReference>
<dbReference type="InterPro" id="IPR011032">
    <property type="entry name" value="GroES-like_sf"/>
</dbReference>
<dbReference type="SMART" id="SM00827">
    <property type="entry name" value="PKS_AT"/>
    <property type="match status" value="1"/>
</dbReference>
<dbReference type="InterPro" id="IPR032821">
    <property type="entry name" value="PKS_assoc"/>
</dbReference>
<keyword evidence="14" id="KW-1185">Reference proteome</keyword>
<dbReference type="InterPro" id="IPR018201">
    <property type="entry name" value="Ketoacyl_synth_AS"/>
</dbReference>
<dbReference type="Gene3D" id="3.40.47.10">
    <property type="match status" value="1"/>
</dbReference>
<dbReference type="SUPFAM" id="SSF50129">
    <property type="entry name" value="GroES-like"/>
    <property type="match status" value="1"/>
</dbReference>
<organism evidence="13 14">
    <name type="scientific">Aspergillus fijiensis CBS 313.89</name>
    <dbReference type="NCBI Taxonomy" id="1448319"/>
    <lineage>
        <taxon>Eukaryota</taxon>
        <taxon>Fungi</taxon>
        <taxon>Dikarya</taxon>
        <taxon>Ascomycota</taxon>
        <taxon>Pezizomycotina</taxon>
        <taxon>Eurotiomycetes</taxon>
        <taxon>Eurotiomycetidae</taxon>
        <taxon>Eurotiales</taxon>
        <taxon>Aspergillaceae</taxon>
        <taxon>Aspergillus</taxon>
    </lineage>
</organism>
<dbReference type="FunFam" id="3.40.47.10:FF:000019">
    <property type="entry name" value="Polyketide synthase type I"/>
    <property type="match status" value="1"/>
</dbReference>
<dbReference type="VEuPathDB" id="FungiDB:BO72DRAFT_488092"/>
<dbReference type="PROSITE" id="PS50075">
    <property type="entry name" value="CARRIER"/>
    <property type="match status" value="1"/>
</dbReference>
<feature type="domain" description="Ketosynthase family 3 (KS3)" evidence="11">
    <location>
        <begin position="5"/>
        <end position="432"/>
    </location>
</feature>
<dbReference type="PROSITE" id="PS52004">
    <property type="entry name" value="KS3_2"/>
    <property type="match status" value="1"/>
</dbReference>
<evidence type="ECO:0000256" key="1">
    <source>
        <dbReference type="ARBA" id="ARBA00022450"/>
    </source>
</evidence>
<dbReference type="InterPro" id="IPR020843">
    <property type="entry name" value="ER"/>
</dbReference>
<evidence type="ECO:0000313" key="13">
    <source>
        <dbReference type="EMBL" id="RAK74691.1"/>
    </source>
</evidence>
<dbReference type="RefSeq" id="XP_040798701.1">
    <property type="nucleotide sequence ID" value="XM_040948021.1"/>
</dbReference>
<feature type="region of interest" description="Disordered" evidence="9">
    <location>
        <begin position="1749"/>
        <end position="1770"/>
    </location>
</feature>
<dbReference type="PROSITE" id="PS52019">
    <property type="entry name" value="PKS_MFAS_DH"/>
    <property type="match status" value="1"/>
</dbReference>
<dbReference type="InterPro" id="IPR014030">
    <property type="entry name" value="Ketoacyl_synth_N"/>
</dbReference>
<dbReference type="Pfam" id="PF14765">
    <property type="entry name" value="PS-DH"/>
    <property type="match status" value="1"/>
</dbReference>
<dbReference type="PROSITE" id="PS00606">
    <property type="entry name" value="KS3_1"/>
    <property type="match status" value="1"/>
</dbReference>
<dbReference type="SMART" id="SM00823">
    <property type="entry name" value="PKS_PP"/>
    <property type="match status" value="1"/>
</dbReference>
<keyword evidence="7" id="KW-0012">Acyltransferase</keyword>
<dbReference type="SUPFAM" id="SSF55048">
    <property type="entry name" value="Probable ACP-binding domain of malonyl-CoA ACP transacylase"/>
    <property type="match status" value="1"/>
</dbReference>
<dbReference type="GO" id="GO:0016491">
    <property type="term" value="F:oxidoreductase activity"/>
    <property type="evidence" value="ECO:0007669"/>
    <property type="project" value="UniProtKB-KW"/>
</dbReference>
<dbReference type="SUPFAM" id="SSF47336">
    <property type="entry name" value="ACP-like"/>
    <property type="match status" value="1"/>
</dbReference>
<feature type="domain" description="Carrier" evidence="10">
    <location>
        <begin position="1835"/>
        <end position="1912"/>
    </location>
</feature>
<accession>A0A8G1RQ98</accession>